<comment type="subcellular location">
    <subcellularLocation>
        <location evidence="1">Cytoplasm</location>
    </subcellularLocation>
</comment>
<keyword evidence="3" id="KW-0853">WD repeat</keyword>
<keyword evidence="2" id="KW-0963">Cytoplasm</keyword>
<proteinExistence type="predicted"/>
<dbReference type="InterPro" id="IPR015943">
    <property type="entry name" value="WD40/YVTN_repeat-like_dom_sf"/>
</dbReference>
<organism evidence="6 7">
    <name type="scientific">Hypothenemus hampei</name>
    <name type="common">Coffee berry borer</name>
    <dbReference type="NCBI Taxonomy" id="57062"/>
    <lineage>
        <taxon>Eukaryota</taxon>
        <taxon>Metazoa</taxon>
        <taxon>Ecdysozoa</taxon>
        <taxon>Arthropoda</taxon>
        <taxon>Hexapoda</taxon>
        <taxon>Insecta</taxon>
        <taxon>Pterygota</taxon>
        <taxon>Neoptera</taxon>
        <taxon>Endopterygota</taxon>
        <taxon>Coleoptera</taxon>
        <taxon>Polyphaga</taxon>
        <taxon>Cucujiformia</taxon>
        <taxon>Curculionidae</taxon>
        <taxon>Scolytinae</taxon>
        <taxon>Hypothenemus</taxon>
    </lineage>
</organism>
<evidence type="ECO:0000256" key="4">
    <source>
        <dbReference type="ARBA" id="ARBA00022737"/>
    </source>
</evidence>
<name>A0ABD1E905_HYPHA</name>
<feature type="region of interest" description="Disordered" evidence="5">
    <location>
        <begin position="760"/>
        <end position="786"/>
    </location>
</feature>
<feature type="region of interest" description="Disordered" evidence="5">
    <location>
        <begin position="699"/>
        <end position="723"/>
    </location>
</feature>
<evidence type="ECO:0000313" key="7">
    <source>
        <dbReference type="Proteomes" id="UP001566132"/>
    </source>
</evidence>
<comment type="caution">
    <text evidence="6">The sequence shown here is derived from an EMBL/GenBank/DDBJ whole genome shotgun (WGS) entry which is preliminary data.</text>
</comment>
<dbReference type="InterPro" id="IPR001680">
    <property type="entry name" value="WD40_rpt"/>
</dbReference>
<evidence type="ECO:0000256" key="3">
    <source>
        <dbReference type="ARBA" id="ARBA00022574"/>
    </source>
</evidence>
<dbReference type="Proteomes" id="UP001566132">
    <property type="component" value="Unassembled WGS sequence"/>
</dbReference>
<dbReference type="SUPFAM" id="SSF50978">
    <property type="entry name" value="WD40 repeat-like"/>
    <property type="match status" value="1"/>
</dbReference>
<keyword evidence="7" id="KW-1185">Reference proteome</keyword>
<accession>A0ABD1E905</accession>
<evidence type="ECO:0000256" key="5">
    <source>
        <dbReference type="SAM" id="MobiDB-lite"/>
    </source>
</evidence>
<protein>
    <recommendedName>
        <fullName evidence="8">WD repeat-containing protein 63</fullName>
    </recommendedName>
</protein>
<evidence type="ECO:0000256" key="1">
    <source>
        <dbReference type="ARBA" id="ARBA00004496"/>
    </source>
</evidence>
<dbReference type="AlphaFoldDB" id="A0ABD1E905"/>
<dbReference type="InterPro" id="IPR050687">
    <property type="entry name" value="Dynein_IC"/>
</dbReference>
<sequence>MQTMGSEVEVDESIVKNNRPLLEVEVETKYPIFSHRIQFRLLPVESKRDGYMELRCDEYLASIVMKRIDNALQVAPVLRSTEAQTICPYPRNATTQYLYEIPETETSELLAECRQEIVKYANEHLEDFGDMLRVNGAINLYSNDFAILMRNAHILESAYWSETSKQLVEYLSFMDVNLCKGKMISDIYWHRMWSGIIAIAYCDSSPHIFYSGPNKDDEVYKAVHSTNLVLIWSFLDVLKPKLILESPREVHKISFCKFDENILVGGCENGQIIVWDLRNKLQKVEKQEILTTAQQKYRSFLNSLMGWMKDTHDISIIRPTALSDLRYSHKSTVTGISWLEPHYEFTRMGNLSIIEPNEDGIQHYSLQCISTALDGTILIWDLKDKPIVHPGGYKPKKLKRLKKKPSALQVDESPYRVLHLNLKPRYKINIFKRDDKNKSVAITHSTTAYCWLKYEEVFPDLNKKFDIRERIIYKPIMTERRDIEPRIKIGTSEGDFAEIQWEGQDFDSGEIVNSETGKYVFDAKYHDGPVNSIFTSPIDNTVLTVGGKIFAIWSNKFPNRPILWRRNRQFYTKGELHLLNPFKILVYTVTGVLSRWILSINSKAPVYSQVMSNGFLTASGTQPNAREKNVYGIGDEQGAFHLFYIKQSSISYTETMNKAMANYMKREIVRKTLFLKWQDEFNKRNENYLQRKKEEEKLKAKEEAEKETAKQEQKQSEETIKKGPQPGRYIAWIVEQRQAKEEARIKAMIINKKQLDTKELEKRRKPLQKLDEENERKKSKQKERLKQADTIFKDTVASLFPEVVKEKPSPPLNPYTGGNTEEDKENCYVEYQEIEEEMDEFIALNPLQYDFNFKSLLVANRAKMDEGGLHSHLHARRYDLEKQLRIGHESVKKINEEDEEEEIERID</sequence>
<feature type="compositionally biased region" description="Basic and acidic residues" evidence="5">
    <location>
        <begin position="699"/>
        <end position="721"/>
    </location>
</feature>
<dbReference type="PANTHER" id="PTHR12442:SF5">
    <property type="entry name" value="DYNEIN AXONEMAL INTERMEDIATE CHAIN 3"/>
    <property type="match status" value="1"/>
</dbReference>
<dbReference type="InterPro" id="IPR036322">
    <property type="entry name" value="WD40_repeat_dom_sf"/>
</dbReference>
<evidence type="ECO:0000313" key="6">
    <source>
        <dbReference type="EMBL" id="KAL1491053.1"/>
    </source>
</evidence>
<dbReference type="SMART" id="SM00320">
    <property type="entry name" value="WD40"/>
    <property type="match status" value="3"/>
</dbReference>
<evidence type="ECO:0008006" key="8">
    <source>
        <dbReference type="Google" id="ProtNLM"/>
    </source>
</evidence>
<dbReference type="EMBL" id="JBDJPC010000009">
    <property type="protein sequence ID" value="KAL1491053.1"/>
    <property type="molecule type" value="Genomic_DNA"/>
</dbReference>
<keyword evidence="4" id="KW-0677">Repeat</keyword>
<dbReference type="PANTHER" id="PTHR12442">
    <property type="entry name" value="DYNEIN INTERMEDIATE CHAIN"/>
    <property type="match status" value="1"/>
</dbReference>
<dbReference type="GO" id="GO:0005737">
    <property type="term" value="C:cytoplasm"/>
    <property type="evidence" value="ECO:0007669"/>
    <property type="project" value="UniProtKB-SubCell"/>
</dbReference>
<reference evidence="6 7" key="1">
    <citation type="submission" date="2024-05" db="EMBL/GenBank/DDBJ databases">
        <title>Genetic variation in Jamaican populations of the coffee berry borer (Hypothenemus hampei).</title>
        <authorList>
            <person name="Errbii M."/>
            <person name="Myrie A."/>
        </authorList>
    </citation>
    <scope>NUCLEOTIDE SEQUENCE [LARGE SCALE GENOMIC DNA]</scope>
    <source>
        <strain evidence="6">JA-Hopewell-2020-01-JO</strain>
        <tissue evidence="6">Whole body</tissue>
    </source>
</reference>
<dbReference type="Gene3D" id="2.130.10.10">
    <property type="entry name" value="YVTN repeat-like/Quinoprotein amine dehydrogenase"/>
    <property type="match status" value="1"/>
</dbReference>
<gene>
    <name evidence="6" type="ORF">ABEB36_011706</name>
</gene>
<evidence type="ECO:0000256" key="2">
    <source>
        <dbReference type="ARBA" id="ARBA00022490"/>
    </source>
</evidence>